<feature type="region of interest" description="Disordered" evidence="1">
    <location>
        <begin position="30"/>
        <end position="74"/>
    </location>
</feature>
<accession>A0AB39RKS7</accession>
<name>A0AB39RKS7_9ACTN</name>
<reference evidence="2" key="1">
    <citation type="submission" date="2024-07" db="EMBL/GenBank/DDBJ databases">
        <authorList>
            <person name="Yu S.T."/>
        </authorList>
    </citation>
    <scope>NUCLEOTIDE SEQUENCE</scope>
    <source>
        <strain evidence="2">R41</strain>
    </source>
</reference>
<dbReference type="AlphaFoldDB" id="A0AB39RKS7"/>
<dbReference type="RefSeq" id="WP_369248312.1">
    <property type="nucleotide sequence ID" value="NZ_CP163443.1"/>
</dbReference>
<proteinExistence type="predicted"/>
<protein>
    <submittedName>
        <fullName evidence="2">Uncharacterized protein</fullName>
    </submittedName>
</protein>
<gene>
    <name evidence="2" type="ORF">AB5J53_27435</name>
</gene>
<evidence type="ECO:0000256" key="1">
    <source>
        <dbReference type="SAM" id="MobiDB-lite"/>
    </source>
</evidence>
<dbReference type="EMBL" id="CP163443">
    <property type="protein sequence ID" value="XDQ55126.1"/>
    <property type="molecule type" value="Genomic_DNA"/>
</dbReference>
<evidence type="ECO:0000313" key="2">
    <source>
        <dbReference type="EMBL" id="XDQ55126.1"/>
    </source>
</evidence>
<organism evidence="2">
    <name type="scientific">Streptomyces sp. R41</name>
    <dbReference type="NCBI Taxonomy" id="3238632"/>
    <lineage>
        <taxon>Bacteria</taxon>
        <taxon>Bacillati</taxon>
        <taxon>Actinomycetota</taxon>
        <taxon>Actinomycetes</taxon>
        <taxon>Kitasatosporales</taxon>
        <taxon>Streptomycetaceae</taxon>
        <taxon>Streptomyces</taxon>
    </lineage>
</organism>
<sequence length="74" mass="7034">MDASRSDTAHVFAEGVAVAEAEPAAVGEEFPAGGVDECAPAGRDAADVGAPEEAAGLAGTPDGESAAPAPFPPG</sequence>